<sequence>MSHAQFYRHCLTAAFQQLRHLSRVQEEARQEVIADVVILDLVVVGGEDVMTRGDHLKTEDPAEASRQENGGEAKRHQSGSLVMGEEEVVVLAGQTAVGMGEEGDDGELSRNNAPAWIMSDIIIAFSLWLLNKRKGRRICYLPSP</sequence>
<reference evidence="2" key="1">
    <citation type="submission" date="2019-04" db="EMBL/GenBank/DDBJ databases">
        <title>Sequencing of skin fungus with MAO and IRED activity.</title>
        <authorList>
            <person name="Marsaioli A.J."/>
            <person name="Bonatto J.M.C."/>
            <person name="Reis Junior O."/>
        </authorList>
    </citation>
    <scope>NUCLEOTIDE SEQUENCE</scope>
    <source>
        <strain evidence="2">28M1</strain>
    </source>
</reference>
<dbReference type="Proteomes" id="UP000758155">
    <property type="component" value="Unassembled WGS sequence"/>
</dbReference>
<dbReference type="AlphaFoldDB" id="A0A9P4WR04"/>
<gene>
    <name evidence="2" type="ORF">E8E12_008248</name>
</gene>
<feature type="region of interest" description="Disordered" evidence="1">
    <location>
        <begin position="52"/>
        <end position="80"/>
    </location>
</feature>
<keyword evidence="3" id="KW-1185">Reference proteome</keyword>
<proteinExistence type="predicted"/>
<feature type="compositionally biased region" description="Basic and acidic residues" evidence="1">
    <location>
        <begin position="52"/>
        <end position="75"/>
    </location>
</feature>
<evidence type="ECO:0000256" key="1">
    <source>
        <dbReference type="SAM" id="MobiDB-lite"/>
    </source>
</evidence>
<name>A0A9P4WR04_9PLEO</name>
<evidence type="ECO:0000313" key="2">
    <source>
        <dbReference type="EMBL" id="KAF3039394.1"/>
    </source>
</evidence>
<evidence type="ECO:0000313" key="3">
    <source>
        <dbReference type="Proteomes" id="UP000758155"/>
    </source>
</evidence>
<organism evidence="2 3">
    <name type="scientific">Didymella heteroderae</name>
    <dbReference type="NCBI Taxonomy" id="1769908"/>
    <lineage>
        <taxon>Eukaryota</taxon>
        <taxon>Fungi</taxon>
        <taxon>Dikarya</taxon>
        <taxon>Ascomycota</taxon>
        <taxon>Pezizomycotina</taxon>
        <taxon>Dothideomycetes</taxon>
        <taxon>Pleosporomycetidae</taxon>
        <taxon>Pleosporales</taxon>
        <taxon>Pleosporineae</taxon>
        <taxon>Didymellaceae</taxon>
        <taxon>Didymella</taxon>
    </lineage>
</organism>
<dbReference type="EMBL" id="SWKV01000031">
    <property type="protein sequence ID" value="KAF3039394.1"/>
    <property type="molecule type" value="Genomic_DNA"/>
</dbReference>
<protein>
    <submittedName>
        <fullName evidence="2">Uncharacterized protein</fullName>
    </submittedName>
</protein>
<accession>A0A9P4WR04</accession>
<comment type="caution">
    <text evidence="2">The sequence shown here is derived from an EMBL/GenBank/DDBJ whole genome shotgun (WGS) entry which is preliminary data.</text>
</comment>